<name>A0ABR0QZ86_GOSAR</name>
<dbReference type="PANTHER" id="PTHR46033">
    <property type="entry name" value="PROTEIN MAIN-LIKE 2"/>
    <property type="match status" value="1"/>
</dbReference>
<dbReference type="PANTHER" id="PTHR46033:SF8">
    <property type="entry name" value="PROTEIN MAINTENANCE OF MERISTEMS-LIKE"/>
    <property type="match status" value="1"/>
</dbReference>
<organism evidence="1 2">
    <name type="scientific">Gossypium arboreum</name>
    <name type="common">Tree cotton</name>
    <name type="synonym">Gossypium nanking</name>
    <dbReference type="NCBI Taxonomy" id="29729"/>
    <lineage>
        <taxon>Eukaryota</taxon>
        <taxon>Viridiplantae</taxon>
        <taxon>Streptophyta</taxon>
        <taxon>Embryophyta</taxon>
        <taxon>Tracheophyta</taxon>
        <taxon>Spermatophyta</taxon>
        <taxon>Magnoliopsida</taxon>
        <taxon>eudicotyledons</taxon>
        <taxon>Gunneridae</taxon>
        <taxon>Pentapetalae</taxon>
        <taxon>rosids</taxon>
        <taxon>malvids</taxon>
        <taxon>Malvales</taxon>
        <taxon>Malvaceae</taxon>
        <taxon>Malvoideae</taxon>
        <taxon>Gossypium</taxon>
    </lineage>
</organism>
<dbReference type="Proteomes" id="UP001358586">
    <property type="component" value="Chromosome 1"/>
</dbReference>
<evidence type="ECO:0000313" key="1">
    <source>
        <dbReference type="EMBL" id="KAK5844618.1"/>
    </source>
</evidence>
<evidence type="ECO:0000313" key="2">
    <source>
        <dbReference type="Proteomes" id="UP001358586"/>
    </source>
</evidence>
<proteinExistence type="predicted"/>
<gene>
    <name evidence="1" type="ORF">PVK06_000758</name>
</gene>
<dbReference type="EMBL" id="JARKNE010000001">
    <property type="protein sequence ID" value="KAK5844618.1"/>
    <property type="molecule type" value="Genomic_DNA"/>
</dbReference>
<keyword evidence="2" id="KW-1185">Reference proteome</keyword>
<accession>A0ABR0QZ86</accession>
<reference evidence="1 2" key="1">
    <citation type="submission" date="2023-03" db="EMBL/GenBank/DDBJ databases">
        <title>WGS of Gossypium arboreum.</title>
        <authorList>
            <person name="Yu D."/>
        </authorList>
    </citation>
    <scope>NUCLEOTIDE SEQUENCE [LARGE SCALE GENOMIC DNA]</scope>
    <source>
        <tissue evidence="1">Leaf</tissue>
    </source>
</reference>
<dbReference type="InterPro" id="IPR044824">
    <property type="entry name" value="MAIN-like"/>
</dbReference>
<sequence length="91" mass="10697">MAWSLISIDNKHISVNQLQMLRNNFAELAEDSTEERRERYAQAYILQIIGCILIPDKLQNLVHLRWLLKLIDFRGVDELNWGSVVLATLYR</sequence>
<protein>
    <recommendedName>
        <fullName evidence="3">Serine/threonine-protein phosphatase 7 long form homolog</fullName>
    </recommendedName>
</protein>
<evidence type="ECO:0008006" key="3">
    <source>
        <dbReference type="Google" id="ProtNLM"/>
    </source>
</evidence>
<comment type="caution">
    <text evidence="1">The sequence shown here is derived from an EMBL/GenBank/DDBJ whole genome shotgun (WGS) entry which is preliminary data.</text>
</comment>